<evidence type="ECO:0000256" key="1">
    <source>
        <dbReference type="SAM" id="Phobius"/>
    </source>
</evidence>
<organism evidence="2 3">
    <name type="scientific">Lutimaribacter saemankumensis</name>
    <dbReference type="NCBI Taxonomy" id="490829"/>
    <lineage>
        <taxon>Bacteria</taxon>
        <taxon>Pseudomonadati</taxon>
        <taxon>Pseudomonadota</taxon>
        <taxon>Alphaproteobacteria</taxon>
        <taxon>Rhodobacterales</taxon>
        <taxon>Roseobacteraceae</taxon>
        <taxon>Lutimaribacter</taxon>
    </lineage>
</organism>
<keyword evidence="3" id="KW-1185">Reference proteome</keyword>
<dbReference type="EMBL" id="FNEB01000007">
    <property type="protein sequence ID" value="SDJ02264.1"/>
    <property type="molecule type" value="Genomic_DNA"/>
</dbReference>
<keyword evidence="1" id="KW-1133">Transmembrane helix</keyword>
<dbReference type="Proteomes" id="UP000199340">
    <property type="component" value="Unassembled WGS sequence"/>
</dbReference>
<gene>
    <name evidence="2" type="ORF">SAMN05421850_107203</name>
</gene>
<reference evidence="2 3" key="1">
    <citation type="submission" date="2016-10" db="EMBL/GenBank/DDBJ databases">
        <authorList>
            <person name="de Groot N.N."/>
        </authorList>
    </citation>
    <scope>NUCLEOTIDE SEQUENCE [LARGE SCALE GENOMIC DNA]</scope>
    <source>
        <strain evidence="2 3">DSM 28010</strain>
    </source>
</reference>
<accession>A0A1G8QBU1</accession>
<dbReference type="RefSeq" id="WP_425433969.1">
    <property type="nucleotide sequence ID" value="NZ_FNEB01000007.1"/>
</dbReference>
<dbReference type="STRING" id="490829.SAMN05421850_107203"/>
<keyword evidence="1" id="KW-0812">Transmembrane</keyword>
<keyword evidence="1" id="KW-0472">Membrane</keyword>
<dbReference type="AlphaFoldDB" id="A0A1G8QBU1"/>
<evidence type="ECO:0000313" key="2">
    <source>
        <dbReference type="EMBL" id="SDJ02264.1"/>
    </source>
</evidence>
<protein>
    <submittedName>
        <fullName evidence="2">Uncharacterized protein</fullName>
    </submittedName>
</protein>
<feature type="transmembrane region" description="Helical" evidence="1">
    <location>
        <begin position="45"/>
        <end position="67"/>
    </location>
</feature>
<name>A0A1G8QBU1_9RHOB</name>
<evidence type="ECO:0000313" key="3">
    <source>
        <dbReference type="Proteomes" id="UP000199340"/>
    </source>
</evidence>
<proteinExistence type="predicted"/>
<sequence length="136" mass="14382">MEAGSDRCAATGNNTGLLSNITPVNRRSILNIAGRLSIVAGMKTASFIIVLALGAGLGLPASAACYADYKARRDNPLELHYGVAQISGACTKANAQAQLSPRLGQDGWRLLNVLQVFDDSGLASRKQAAGRFFLRY</sequence>